<organism evidence="4 5">
    <name type="scientific">Brachionus calyciflorus</name>
    <dbReference type="NCBI Taxonomy" id="104777"/>
    <lineage>
        <taxon>Eukaryota</taxon>
        <taxon>Metazoa</taxon>
        <taxon>Spiralia</taxon>
        <taxon>Gnathifera</taxon>
        <taxon>Rotifera</taxon>
        <taxon>Eurotatoria</taxon>
        <taxon>Monogononta</taxon>
        <taxon>Pseudotrocha</taxon>
        <taxon>Ploima</taxon>
        <taxon>Brachionidae</taxon>
        <taxon>Brachionus</taxon>
    </lineage>
</organism>
<evidence type="ECO:0000256" key="1">
    <source>
        <dbReference type="ARBA" id="ARBA00010487"/>
    </source>
</evidence>
<keyword evidence="2" id="KW-0175">Coiled coil</keyword>
<dbReference type="PRINTS" id="PR01692">
    <property type="entry name" value="LIPOCALINIMR"/>
</dbReference>
<reference evidence="4" key="1">
    <citation type="submission" date="2021-02" db="EMBL/GenBank/DDBJ databases">
        <authorList>
            <person name="Nowell W R."/>
        </authorList>
    </citation>
    <scope>NUCLEOTIDE SEQUENCE</scope>
    <source>
        <strain evidence="4">Ploen Becks lab</strain>
    </source>
</reference>
<gene>
    <name evidence="4" type="ORF">OXX778_LOCUS9996</name>
</gene>
<keyword evidence="5" id="KW-1185">Reference proteome</keyword>
<dbReference type="OrthoDB" id="5596951at2759"/>
<dbReference type="GO" id="GO:0007165">
    <property type="term" value="P:signal transduction"/>
    <property type="evidence" value="ECO:0007669"/>
    <property type="project" value="TreeGrafter"/>
</dbReference>
<keyword evidence="3" id="KW-0472">Membrane</keyword>
<dbReference type="GO" id="GO:0004888">
    <property type="term" value="F:transmembrane signaling receptor activity"/>
    <property type="evidence" value="ECO:0007669"/>
    <property type="project" value="TreeGrafter"/>
</dbReference>
<keyword evidence="3" id="KW-0812">Transmembrane</keyword>
<evidence type="ECO:0000256" key="2">
    <source>
        <dbReference type="SAM" id="Coils"/>
    </source>
</evidence>
<dbReference type="GO" id="GO:0005886">
    <property type="term" value="C:plasma membrane"/>
    <property type="evidence" value="ECO:0007669"/>
    <property type="project" value="TreeGrafter"/>
</dbReference>
<dbReference type="InterPro" id="IPR006876">
    <property type="entry name" value="LMBR1-like_membr_prot"/>
</dbReference>
<dbReference type="InterPro" id="IPR008075">
    <property type="entry name" value="LIMR"/>
</dbReference>
<dbReference type="PANTHER" id="PTHR12625">
    <property type="entry name" value="LIPOCALIN-1 INTERACTING MEMBRANE RECEPTOR LIMR"/>
    <property type="match status" value="1"/>
</dbReference>
<feature type="transmembrane region" description="Helical" evidence="3">
    <location>
        <begin position="259"/>
        <end position="281"/>
    </location>
</feature>
<feature type="transmembrane region" description="Helical" evidence="3">
    <location>
        <begin position="218"/>
        <end position="239"/>
    </location>
</feature>
<accession>A0A813XZB0</accession>
<feature type="transmembrane region" description="Helical" evidence="3">
    <location>
        <begin position="6"/>
        <end position="29"/>
    </location>
</feature>
<dbReference type="Pfam" id="PF04791">
    <property type="entry name" value="LMBR1"/>
    <property type="match status" value="1"/>
</dbReference>
<name>A0A813XZB0_9BILA</name>
<feature type="coiled-coil region" evidence="2">
    <location>
        <begin position="72"/>
        <end position="106"/>
    </location>
</feature>
<comment type="caution">
    <text evidence="4">The sequence shown here is derived from an EMBL/GenBank/DDBJ whole genome shotgun (WGS) entry which is preliminary data.</text>
</comment>
<keyword evidence="3" id="KW-1133">Transmembrane helix</keyword>
<dbReference type="EMBL" id="CAJNOC010001532">
    <property type="protein sequence ID" value="CAF0872299.1"/>
    <property type="molecule type" value="Genomic_DNA"/>
</dbReference>
<dbReference type="Proteomes" id="UP000663879">
    <property type="component" value="Unassembled WGS sequence"/>
</dbReference>
<evidence type="ECO:0000256" key="3">
    <source>
        <dbReference type="SAM" id="Phobius"/>
    </source>
</evidence>
<comment type="similarity">
    <text evidence="1">Belongs to the LIMR family.</text>
</comment>
<feature type="transmembrane region" description="Helical" evidence="3">
    <location>
        <begin position="116"/>
        <end position="137"/>
    </location>
</feature>
<feature type="transmembrane region" description="Helical" evidence="3">
    <location>
        <begin position="176"/>
        <end position="198"/>
    </location>
</feature>
<protein>
    <submittedName>
        <fullName evidence="4">Uncharacterized protein</fullName>
    </submittedName>
</protein>
<feature type="non-terminal residue" evidence="4">
    <location>
        <position position="1"/>
    </location>
</feature>
<dbReference type="AlphaFoldDB" id="A0A813XZB0"/>
<evidence type="ECO:0000313" key="4">
    <source>
        <dbReference type="EMBL" id="CAF0872299.1"/>
    </source>
</evidence>
<evidence type="ECO:0000313" key="5">
    <source>
        <dbReference type="Proteomes" id="UP000663879"/>
    </source>
</evidence>
<sequence>ISDYYLPFLYSCISFIGVLLLLIFTPLGYARLFTIVSNLILKSTFRNDSKEDIEVAEFEKTCLYRRIQDSKSRRTNSNSDELDKQIDDLNKQLDAKIKDITKLKNESKRLTVYRNLCYPIIMFFLLILNLFGILMVAKNTFYVIFGKLPTTKLPSNNMIDNQTANSSMSNVYTLGMVQTSFEIALILYFIIASLIGFYNAPFFKKILPQYKSTPMDKIILNCAFFLTFSSALPVSSKILGLTSFDLLGHFGDLKWISNFHVILIYNFGFTIATVICLITKFTATVRSELFNRVLFLVQHAFSTTSTTSIFINSPYPTSNQNTNHLKLN</sequence>
<proteinExistence type="inferred from homology"/>
<dbReference type="PANTHER" id="PTHR12625:SF0">
    <property type="entry name" value="PROTEIN LILIPOD"/>
    <property type="match status" value="1"/>
</dbReference>